<evidence type="ECO:0000256" key="5">
    <source>
        <dbReference type="ARBA" id="ARBA00023136"/>
    </source>
</evidence>
<dbReference type="Gene3D" id="1.10.287.950">
    <property type="entry name" value="Methyl-accepting chemotaxis protein"/>
    <property type="match status" value="1"/>
</dbReference>
<evidence type="ECO:0000256" key="7">
    <source>
        <dbReference type="ARBA" id="ARBA00029447"/>
    </source>
</evidence>
<feature type="domain" description="T-SNARE coiled-coil homology" evidence="11">
    <location>
        <begin position="410"/>
        <end position="456"/>
    </location>
</feature>
<dbReference type="SUPFAM" id="SSF58104">
    <property type="entry name" value="Methyl-accepting chemotaxis protein (MCP) signaling domain"/>
    <property type="match status" value="1"/>
</dbReference>
<keyword evidence="2" id="KW-0997">Cell inner membrane</keyword>
<dbReference type="GO" id="GO:0007165">
    <property type="term" value="P:signal transduction"/>
    <property type="evidence" value="ECO:0007669"/>
    <property type="project" value="UniProtKB-KW"/>
</dbReference>
<proteinExistence type="inferred from homology"/>
<dbReference type="AlphaFoldDB" id="A0A9X2WC42"/>
<dbReference type="SMART" id="SM00283">
    <property type="entry name" value="MA"/>
    <property type="match status" value="1"/>
</dbReference>
<dbReference type="CDD" id="cd11386">
    <property type="entry name" value="MCP_signal"/>
    <property type="match status" value="1"/>
</dbReference>
<organism evidence="12 13">
    <name type="scientific">Thalassolituus pacificus</name>
    <dbReference type="NCBI Taxonomy" id="2975440"/>
    <lineage>
        <taxon>Bacteria</taxon>
        <taxon>Pseudomonadati</taxon>
        <taxon>Pseudomonadota</taxon>
        <taxon>Gammaproteobacteria</taxon>
        <taxon>Oceanospirillales</taxon>
        <taxon>Oceanospirillaceae</taxon>
        <taxon>Thalassolituus</taxon>
    </lineage>
</organism>
<evidence type="ECO:0000256" key="8">
    <source>
        <dbReference type="PROSITE-ProRule" id="PRU00284"/>
    </source>
</evidence>
<evidence type="ECO:0000259" key="10">
    <source>
        <dbReference type="PROSITE" id="PS50111"/>
    </source>
</evidence>
<dbReference type="GO" id="GO:0006935">
    <property type="term" value="P:chemotaxis"/>
    <property type="evidence" value="ECO:0007669"/>
    <property type="project" value="UniProtKB-ARBA"/>
</dbReference>
<evidence type="ECO:0000256" key="3">
    <source>
        <dbReference type="ARBA" id="ARBA00022692"/>
    </source>
</evidence>
<dbReference type="PANTHER" id="PTHR32089:SF119">
    <property type="entry name" value="METHYL-ACCEPTING CHEMOTAXIS PROTEIN CTPL"/>
    <property type="match status" value="1"/>
</dbReference>
<protein>
    <submittedName>
        <fullName evidence="12">Methyl-accepting chemotaxis protein</fullName>
    </submittedName>
</protein>
<comment type="subcellular location">
    <subcellularLocation>
        <location evidence="1">Cell inner membrane</location>
        <topology evidence="1">Multi-pass membrane protein</topology>
    </subcellularLocation>
</comment>
<dbReference type="PROSITE" id="PS50192">
    <property type="entry name" value="T_SNARE"/>
    <property type="match status" value="1"/>
</dbReference>
<keyword evidence="5 9" id="KW-0472">Membrane</keyword>
<keyword evidence="3 9" id="KW-0812">Transmembrane</keyword>
<dbReference type="InterPro" id="IPR004089">
    <property type="entry name" value="MCPsignal_dom"/>
</dbReference>
<dbReference type="InterPro" id="IPR000727">
    <property type="entry name" value="T_SNARE_dom"/>
</dbReference>
<feature type="domain" description="Methyl-accepting transducer" evidence="10">
    <location>
        <begin position="223"/>
        <end position="459"/>
    </location>
</feature>
<dbReference type="Pfam" id="PF00015">
    <property type="entry name" value="MCPsignal"/>
    <property type="match status" value="1"/>
</dbReference>
<evidence type="ECO:0000256" key="4">
    <source>
        <dbReference type="ARBA" id="ARBA00022989"/>
    </source>
</evidence>
<feature type="transmembrane region" description="Helical" evidence="9">
    <location>
        <begin position="12"/>
        <end position="31"/>
    </location>
</feature>
<accession>A0A9X2WC42</accession>
<evidence type="ECO:0000313" key="13">
    <source>
        <dbReference type="Proteomes" id="UP001147830"/>
    </source>
</evidence>
<dbReference type="EMBL" id="JAOANI010000005">
    <property type="protein sequence ID" value="MCT7357703.1"/>
    <property type="molecule type" value="Genomic_DNA"/>
</dbReference>
<evidence type="ECO:0000256" key="2">
    <source>
        <dbReference type="ARBA" id="ARBA00022519"/>
    </source>
</evidence>
<comment type="caution">
    <text evidence="12">The sequence shown here is derived from an EMBL/GenBank/DDBJ whole genome shotgun (WGS) entry which is preliminary data.</text>
</comment>
<evidence type="ECO:0000313" key="12">
    <source>
        <dbReference type="EMBL" id="MCT7357703.1"/>
    </source>
</evidence>
<sequence length="497" mass="54250">MSSIRDDFYRQADRFFLGINSALLMVSLLLANWYNTWAEALLIGIPALLVPFIVSKVSPGSRLSRMTYGASLMVFSALHIHQAHGLLEMHFGIFALLALLLYYRDVMPILVAAATIAVHHLLFNYLQENGSAVWVFESRTGISIVLLHAVFVVIESAALMYLAHKSWQEFQQNTELAEIGAHIARDGEIDLTFRIEQPEGKFTKSFNDFFALMNDLVSQVAQLSRQIDEVGRSFSESTQRMSAGAKRQHTETEMIANATTQMTSSMQTIYGHSQDAASAAAAADKIGQDSEKSILQARSTIENLAGSIDRANQVIKNLDTESNNIGSVLAVIQGIAEQTNLLALNAAIEAARAGEQGRGFAVVADEVRTLASRTHESTEEIQRMIERLQKGSGEAVSAMDTSQQGVDSSVSQIAASSDNLLGMKQAVTNIHHMSQQIARSIDEQNNAISEVNANLNVIRDISEETSGHASGSAHNSERLVAMATDLRGLLTQFHVSD</sequence>
<name>A0A9X2WC42_9GAMM</name>
<dbReference type="FunFam" id="1.10.287.950:FF:000001">
    <property type="entry name" value="Methyl-accepting chemotaxis sensory transducer"/>
    <property type="match status" value="1"/>
</dbReference>
<evidence type="ECO:0000259" key="11">
    <source>
        <dbReference type="PROSITE" id="PS50192"/>
    </source>
</evidence>
<reference evidence="12" key="1">
    <citation type="journal article" date="2022" name="Front. Microbiol.">
        <title>Genome-based taxonomic rearrangement of Oceanobacter-related bacteria including the description of Thalassolituus hydrocarbonoclasticus sp. nov. and Thalassolituus pacificus sp. nov. and emended description of the genus Thalassolituus.</title>
        <authorList>
            <person name="Dong C."/>
            <person name="Wei L."/>
            <person name="Wang J."/>
            <person name="Lai Q."/>
            <person name="Huang Z."/>
            <person name="Shao Z."/>
        </authorList>
    </citation>
    <scope>NUCLEOTIDE SEQUENCE</scope>
    <source>
        <strain evidence="12">59MF3M-4</strain>
    </source>
</reference>
<evidence type="ECO:0000256" key="1">
    <source>
        <dbReference type="ARBA" id="ARBA00004429"/>
    </source>
</evidence>
<feature type="transmembrane region" description="Helical" evidence="9">
    <location>
        <begin position="86"/>
        <end position="102"/>
    </location>
</feature>
<gene>
    <name evidence="12" type="ORF">NYR02_01545</name>
</gene>
<feature type="transmembrane region" description="Helical" evidence="9">
    <location>
        <begin position="37"/>
        <end position="54"/>
    </location>
</feature>
<dbReference type="Proteomes" id="UP001147830">
    <property type="component" value="Unassembled WGS sequence"/>
</dbReference>
<dbReference type="PROSITE" id="PS50111">
    <property type="entry name" value="CHEMOTAXIS_TRANSDUC_2"/>
    <property type="match status" value="1"/>
</dbReference>
<feature type="transmembrane region" description="Helical" evidence="9">
    <location>
        <begin position="141"/>
        <end position="163"/>
    </location>
</feature>
<reference evidence="12" key="2">
    <citation type="submission" date="2022-08" db="EMBL/GenBank/DDBJ databases">
        <authorList>
            <person name="Dong C."/>
        </authorList>
    </citation>
    <scope>NUCLEOTIDE SEQUENCE</scope>
    <source>
        <strain evidence="12">59MF3M-4</strain>
    </source>
</reference>
<keyword evidence="13" id="KW-1185">Reference proteome</keyword>
<dbReference type="RefSeq" id="WP_260974638.1">
    <property type="nucleotide sequence ID" value="NZ_JAOANI010000005.1"/>
</dbReference>
<evidence type="ECO:0000256" key="9">
    <source>
        <dbReference type="SAM" id="Phobius"/>
    </source>
</evidence>
<keyword evidence="4 9" id="KW-1133">Transmembrane helix</keyword>
<comment type="similarity">
    <text evidence="7">Belongs to the methyl-accepting chemotaxis (MCP) protein family.</text>
</comment>
<dbReference type="GO" id="GO:0005886">
    <property type="term" value="C:plasma membrane"/>
    <property type="evidence" value="ECO:0007669"/>
    <property type="project" value="UniProtKB-SubCell"/>
</dbReference>
<feature type="transmembrane region" description="Helical" evidence="9">
    <location>
        <begin position="109"/>
        <end position="126"/>
    </location>
</feature>
<evidence type="ECO:0000256" key="6">
    <source>
        <dbReference type="ARBA" id="ARBA00023224"/>
    </source>
</evidence>
<keyword evidence="6 8" id="KW-0807">Transducer</keyword>
<dbReference type="PANTHER" id="PTHR32089">
    <property type="entry name" value="METHYL-ACCEPTING CHEMOTAXIS PROTEIN MCPB"/>
    <property type="match status" value="1"/>
</dbReference>
<keyword evidence="2" id="KW-1003">Cell membrane</keyword>